<name>A0ABW4FLA7_9PSEU</name>
<dbReference type="SUPFAM" id="SSF51726">
    <property type="entry name" value="UROD/MetE-like"/>
    <property type="match status" value="1"/>
</dbReference>
<evidence type="ECO:0000313" key="3">
    <source>
        <dbReference type="Proteomes" id="UP001597145"/>
    </source>
</evidence>
<sequence length="380" mass="41710">MSGVDRIRTTHVGSLPRPQDLLEMMNASDRGEPVDEAALAARIESAVHEQVRHQAEVGIDLVSDGEMSKIGYATYIRHRMSGFEIGDAPRATPADLDAYPEYKEALHRSGATVAYLRPICRGPISYVNPEPLETDLATLRSATDAVQVEGAFMNAPSPGITALFQPNEYYPDEDTYLNAIADALKVEYDRIVAAGFDLQIDAPDLGMGRHNKYKHLTDEEFLARAEVLVEVLNHALRDVPAERSRIHLCWGNYEGPHTFDIAVEKIADLVLRAKPGTVLCEAANPRHGHDWAGWAAAKIPEDKVFAPGVIDTTTNFVEHPGLVAERIERYTDIVGRERVIASTDCGFGTFAGWGGVVPELAWEKLRALGEGAARATDKLF</sequence>
<accession>A0ABW4FLA7</accession>
<dbReference type="Pfam" id="PF01717">
    <property type="entry name" value="Meth_synt_2"/>
    <property type="match status" value="1"/>
</dbReference>
<dbReference type="PANTHER" id="PTHR43844">
    <property type="entry name" value="METHIONINE SYNTHASE"/>
    <property type="match status" value="1"/>
</dbReference>
<dbReference type="RefSeq" id="WP_343983677.1">
    <property type="nucleotide sequence ID" value="NZ_BAAAJG010000016.1"/>
</dbReference>
<comment type="caution">
    <text evidence="2">The sequence shown here is derived from an EMBL/GenBank/DDBJ whole genome shotgun (WGS) entry which is preliminary data.</text>
</comment>
<organism evidence="2 3">
    <name type="scientific">Pseudonocardia aurantiaca</name>
    <dbReference type="NCBI Taxonomy" id="75290"/>
    <lineage>
        <taxon>Bacteria</taxon>
        <taxon>Bacillati</taxon>
        <taxon>Actinomycetota</taxon>
        <taxon>Actinomycetes</taxon>
        <taxon>Pseudonocardiales</taxon>
        <taxon>Pseudonocardiaceae</taxon>
        <taxon>Pseudonocardia</taxon>
    </lineage>
</organism>
<evidence type="ECO:0000313" key="2">
    <source>
        <dbReference type="EMBL" id="MFD1531385.1"/>
    </source>
</evidence>
<protein>
    <submittedName>
        <fullName evidence="2">Cobalamin-independent methionine synthase II family protein</fullName>
    </submittedName>
</protein>
<evidence type="ECO:0000259" key="1">
    <source>
        <dbReference type="Pfam" id="PF01717"/>
    </source>
</evidence>
<dbReference type="PANTHER" id="PTHR43844:SF2">
    <property type="entry name" value="SYNTHASE, VITAMIN-B12 INDEPENDENT, PUTATIVE (AFU_ORTHOLOGUE AFUA_3G12060)-RELATED"/>
    <property type="match status" value="1"/>
</dbReference>
<dbReference type="InterPro" id="IPR038071">
    <property type="entry name" value="UROD/MetE-like_sf"/>
</dbReference>
<dbReference type="InterPro" id="IPR002629">
    <property type="entry name" value="Met_Synth_C/arc"/>
</dbReference>
<gene>
    <name evidence="2" type="ORF">ACFSCY_18255</name>
</gene>
<dbReference type="Gene3D" id="3.20.20.210">
    <property type="match status" value="1"/>
</dbReference>
<feature type="domain" description="Cobalamin-independent methionine synthase MetE C-terminal/archaeal" evidence="1">
    <location>
        <begin position="8"/>
        <end position="349"/>
    </location>
</feature>
<keyword evidence="3" id="KW-1185">Reference proteome</keyword>
<dbReference type="CDD" id="cd03311">
    <property type="entry name" value="CIMS_C_terminal_like"/>
    <property type="match status" value="1"/>
</dbReference>
<dbReference type="Proteomes" id="UP001597145">
    <property type="component" value="Unassembled WGS sequence"/>
</dbReference>
<reference evidence="3" key="1">
    <citation type="journal article" date="2019" name="Int. J. Syst. Evol. Microbiol.">
        <title>The Global Catalogue of Microorganisms (GCM) 10K type strain sequencing project: providing services to taxonomists for standard genome sequencing and annotation.</title>
        <authorList>
            <consortium name="The Broad Institute Genomics Platform"/>
            <consortium name="The Broad Institute Genome Sequencing Center for Infectious Disease"/>
            <person name="Wu L."/>
            <person name="Ma J."/>
        </authorList>
    </citation>
    <scope>NUCLEOTIDE SEQUENCE [LARGE SCALE GENOMIC DNA]</scope>
    <source>
        <strain evidence="3">JCM 12165</strain>
    </source>
</reference>
<dbReference type="EMBL" id="JBHUCP010000011">
    <property type="protein sequence ID" value="MFD1531385.1"/>
    <property type="molecule type" value="Genomic_DNA"/>
</dbReference>
<proteinExistence type="predicted"/>